<dbReference type="InterPro" id="IPR029063">
    <property type="entry name" value="SAM-dependent_MTases_sf"/>
</dbReference>
<feature type="domain" description="Methyltransferase" evidence="1">
    <location>
        <begin position="32"/>
        <end position="125"/>
    </location>
</feature>
<dbReference type="AlphaFoldDB" id="A0A0B1SP91"/>
<dbReference type="GO" id="GO:0008168">
    <property type="term" value="F:methyltransferase activity"/>
    <property type="evidence" value="ECO:0007669"/>
    <property type="project" value="UniProtKB-KW"/>
</dbReference>
<reference evidence="2 3" key="1">
    <citation type="submission" date="2014-03" db="EMBL/GenBank/DDBJ databases">
        <title>Draft genome of the hookworm Oesophagostomum dentatum.</title>
        <authorList>
            <person name="Mitreva M."/>
        </authorList>
    </citation>
    <scope>NUCLEOTIDE SEQUENCE [LARGE SCALE GENOMIC DNA]</scope>
    <source>
        <strain evidence="2 3">OD-Hann</strain>
    </source>
</reference>
<sequence length="202" mass="22586">MAKFSEARDKKYFITDFVPALGSDIKERLENGDMECLDIGCGKGFHISLLGSTFPKSHFTGIDINPEAIKLAKELRKDDGRKYENLSFFEMDGRKLDPAWTNKFDLVTNIDACHGQMRPDLVYGTSNIYKDKQELGEQAAARYAGSIFGCLALGSNSKDALGLGTMWGTERAKKLLKEAGFDDVKLIPTPHFEENILYVCKK</sequence>
<evidence type="ECO:0000313" key="2">
    <source>
        <dbReference type="EMBL" id="KHJ85352.1"/>
    </source>
</evidence>
<dbReference type="CDD" id="cd02440">
    <property type="entry name" value="AdoMet_MTases"/>
    <property type="match status" value="1"/>
</dbReference>
<dbReference type="Proteomes" id="UP000053660">
    <property type="component" value="Unassembled WGS sequence"/>
</dbReference>
<proteinExistence type="predicted"/>
<dbReference type="SUPFAM" id="SSF53335">
    <property type="entry name" value="S-adenosyl-L-methionine-dependent methyltransferases"/>
    <property type="match status" value="1"/>
</dbReference>
<dbReference type="EMBL" id="KN564232">
    <property type="protein sequence ID" value="KHJ85352.1"/>
    <property type="molecule type" value="Genomic_DNA"/>
</dbReference>
<keyword evidence="2" id="KW-0489">Methyltransferase</keyword>
<name>A0A0B1SP91_OESDE</name>
<organism evidence="2 3">
    <name type="scientific">Oesophagostomum dentatum</name>
    <name type="common">Nodular worm</name>
    <dbReference type="NCBI Taxonomy" id="61180"/>
    <lineage>
        <taxon>Eukaryota</taxon>
        <taxon>Metazoa</taxon>
        <taxon>Ecdysozoa</taxon>
        <taxon>Nematoda</taxon>
        <taxon>Chromadorea</taxon>
        <taxon>Rhabditida</taxon>
        <taxon>Rhabditina</taxon>
        <taxon>Rhabditomorpha</taxon>
        <taxon>Strongyloidea</taxon>
        <taxon>Strongylidae</taxon>
        <taxon>Oesophagostomum</taxon>
    </lineage>
</organism>
<accession>A0A0B1SP91</accession>
<dbReference type="InterPro" id="IPR025714">
    <property type="entry name" value="Methyltranfer_dom"/>
</dbReference>
<dbReference type="PANTHER" id="PTHR45581">
    <property type="entry name" value="PROTEIN CBG10435"/>
    <property type="match status" value="1"/>
</dbReference>
<keyword evidence="3" id="KW-1185">Reference proteome</keyword>
<dbReference type="GO" id="GO:0032259">
    <property type="term" value="P:methylation"/>
    <property type="evidence" value="ECO:0007669"/>
    <property type="project" value="UniProtKB-KW"/>
</dbReference>
<protein>
    <submittedName>
        <fullName evidence="2">Methyltransferase domain protein</fullName>
    </submittedName>
</protein>
<dbReference type="OrthoDB" id="506498at2759"/>
<evidence type="ECO:0000313" key="3">
    <source>
        <dbReference type="Proteomes" id="UP000053660"/>
    </source>
</evidence>
<dbReference type="PANTHER" id="PTHR45581:SF3">
    <property type="entry name" value="METHYLTRANSFERASE DOMAIN-CONTAINING PROTEIN"/>
    <property type="match status" value="1"/>
</dbReference>
<keyword evidence="2" id="KW-0808">Transferase</keyword>
<gene>
    <name evidence="2" type="ORF">OESDEN_14925</name>
</gene>
<evidence type="ECO:0000259" key="1">
    <source>
        <dbReference type="Pfam" id="PF13847"/>
    </source>
</evidence>
<dbReference type="Gene3D" id="3.40.50.150">
    <property type="entry name" value="Vaccinia Virus protein VP39"/>
    <property type="match status" value="1"/>
</dbReference>
<dbReference type="Pfam" id="PF13847">
    <property type="entry name" value="Methyltransf_31"/>
    <property type="match status" value="1"/>
</dbReference>